<feature type="domain" description="Neurotransmitter-gated ion-channel transmembrane" evidence="17">
    <location>
        <begin position="264"/>
        <end position="500"/>
    </location>
</feature>
<dbReference type="Gene3D" id="2.70.170.10">
    <property type="entry name" value="Neurotransmitter-gated ion-channel ligand-binding domain"/>
    <property type="match status" value="1"/>
</dbReference>
<keyword evidence="7 15" id="KW-0472">Membrane</keyword>
<dbReference type="InterPro" id="IPR006202">
    <property type="entry name" value="Neur_chan_lig-bd"/>
</dbReference>
<evidence type="ECO:0000256" key="10">
    <source>
        <dbReference type="ARBA" id="ARBA00023180"/>
    </source>
</evidence>
<comment type="similarity">
    <text evidence="15">Belongs to the ligand-gated ion channel (TC 1.A.9) family.</text>
</comment>
<evidence type="ECO:0000259" key="17">
    <source>
        <dbReference type="Pfam" id="PF02932"/>
    </source>
</evidence>
<keyword evidence="10" id="KW-0325">Glycoprotein</keyword>
<dbReference type="GO" id="GO:0034220">
    <property type="term" value="P:monoatomic ion transmembrane transport"/>
    <property type="evidence" value="ECO:0007669"/>
    <property type="project" value="UniProtKB-KW"/>
</dbReference>
<dbReference type="InterPro" id="IPR018000">
    <property type="entry name" value="Neurotransmitter_ion_chnl_CS"/>
</dbReference>
<evidence type="ECO:0000256" key="4">
    <source>
        <dbReference type="ARBA" id="ARBA00022989"/>
    </source>
</evidence>
<evidence type="ECO:0000313" key="19">
    <source>
        <dbReference type="Proteomes" id="UP001608902"/>
    </source>
</evidence>
<evidence type="ECO:0000256" key="9">
    <source>
        <dbReference type="ARBA" id="ARBA00023170"/>
    </source>
</evidence>
<comment type="caution">
    <text evidence="18">The sequence shown here is derived from an EMBL/GenBank/DDBJ whole genome shotgun (WGS) entry which is preliminary data.</text>
</comment>
<evidence type="ECO:0000256" key="2">
    <source>
        <dbReference type="ARBA" id="ARBA00022475"/>
    </source>
</evidence>
<sequence>MMSSPSITYIIYFVTVSVSQVKTSKHVAQLIEELLSDYNKGVRPVKNVSDALVVKFGANLCRLLDVDEVNQVLTTSLWLELQWSDSKLTWNPDEWGNVKRIHIPSDQIWIPDVVLYNNVDGEPHISVVSQAMIDYQGTVIWMPPSIYKSLCQIDIANFPYDIQECALKFGGWSHDGELVDLQQLPPRIDDVIETRFDADGNEFQFIELGMGLSFYHESAEWDLLSATSSRHVQVYAGCCGQPKYIDITYNIVIRRKALFFTVIIVIPCMLIANLTIFVFCIPPREHKMSFATSVLVALTFYYVVLIELVPPTSLVIPLIGRYLLFTLLMVFASIFISILNINIYRRQGSFSVMPSWMRWLFVKTLPRFLALKMITSIDECCDQSLIVNSVSRNASSTTSSDVKEGGSSTSYEDRRKISQSVFARRRLLSLVEVEDVHHRLLSPPKTVHAKIIHDMAANVAVIAATFKANEMESIITDEWRLMSLVIDRIFAWIYLILNLVSILLFIFKSQALFDTRLPLVRSVAQKPLSGDAISMLHT</sequence>
<name>A0ABD6E4C3_9BILA</name>
<protein>
    <submittedName>
        <fullName evidence="18">Uncharacterized protein</fullName>
    </submittedName>
</protein>
<feature type="transmembrane region" description="Helical" evidence="15">
    <location>
        <begin position="257"/>
        <end position="281"/>
    </location>
</feature>
<evidence type="ECO:0000256" key="1">
    <source>
        <dbReference type="ARBA" id="ARBA00022448"/>
    </source>
</evidence>
<evidence type="ECO:0000256" key="13">
    <source>
        <dbReference type="ARBA" id="ARBA00023303"/>
    </source>
</evidence>
<dbReference type="InterPro" id="IPR036719">
    <property type="entry name" value="Neuro-gated_channel_TM_sf"/>
</dbReference>
<feature type="transmembrane region" description="Helical" evidence="15">
    <location>
        <begin position="322"/>
        <end position="343"/>
    </location>
</feature>
<dbReference type="SUPFAM" id="SSF90112">
    <property type="entry name" value="Neurotransmitter-gated ion-channel transmembrane pore"/>
    <property type="match status" value="1"/>
</dbReference>
<comment type="subcellular location">
    <subcellularLocation>
        <location evidence="14">Postsynaptic cell membrane</location>
        <topology evidence="14">Multi-pass membrane protein</topology>
    </subcellularLocation>
</comment>
<dbReference type="InterPro" id="IPR006201">
    <property type="entry name" value="Neur_channel"/>
</dbReference>
<dbReference type="AlphaFoldDB" id="A0ABD6E4C3"/>
<proteinExistence type="inferred from homology"/>
<evidence type="ECO:0000256" key="15">
    <source>
        <dbReference type="RuleBase" id="RU000687"/>
    </source>
</evidence>
<dbReference type="PANTHER" id="PTHR18945">
    <property type="entry name" value="NEUROTRANSMITTER GATED ION CHANNEL"/>
    <property type="match status" value="1"/>
</dbReference>
<dbReference type="InterPro" id="IPR002394">
    <property type="entry name" value="Nicotinic_acetylcholine_rcpt"/>
</dbReference>
<accession>A0ABD6E4C3</accession>
<dbReference type="PRINTS" id="PR00254">
    <property type="entry name" value="NICOTINICR"/>
</dbReference>
<evidence type="ECO:0000256" key="12">
    <source>
        <dbReference type="ARBA" id="ARBA00023286"/>
    </source>
</evidence>
<dbReference type="PROSITE" id="PS00236">
    <property type="entry name" value="NEUROTR_ION_CHANNEL"/>
    <property type="match status" value="1"/>
</dbReference>
<keyword evidence="8" id="KW-1015">Disulfide bond</keyword>
<dbReference type="SUPFAM" id="SSF63712">
    <property type="entry name" value="Nicotinic receptor ligand binding domain-like"/>
    <property type="match status" value="1"/>
</dbReference>
<evidence type="ECO:0000256" key="6">
    <source>
        <dbReference type="ARBA" id="ARBA00023065"/>
    </source>
</evidence>
<evidence type="ECO:0000256" key="8">
    <source>
        <dbReference type="ARBA" id="ARBA00023157"/>
    </source>
</evidence>
<keyword evidence="1 15" id="KW-0813">Transport</keyword>
<dbReference type="Pfam" id="PF02931">
    <property type="entry name" value="Neur_chan_LBD"/>
    <property type="match status" value="1"/>
</dbReference>
<evidence type="ECO:0000256" key="3">
    <source>
        <dbReference type="ARBA" id="ARBA00022692"/>
    </source>
</evidence>
<evidence type="ECO:0000256" key="7">
    <source>
        <dbReference type="ARBA" id="ARBA00023136"/>
    </source>
</evidence>
<feature type="transmembrane region" description="Helical" evidence="15">
    <location>
        <begin position="288"/>
        <end position="310"/>
    </location>
</feature>
<gene>
    <name evidence="18" type="ORF">AB6A40_000521</name>
</gene>
<dbReference type="CDD" id="cd19064">
    <property type="entry name" value="LGIC_TM_nAChR"/>
    <property type="match status" value="1"/>
</dbReference>
<keyword evidence="13 15" id="KW-0407">Ion channel</keyword>
<reference evidence="18 19" key="1">
    <citation type="submission" date="2024-08" db="EMBL/GenBank/DDBJ databases">
        <title>Gnathostoma spinigerum genome.</title>
        <authorList>
            <person name="Gonzalez-Bertolin B."/>
            <person name="Monzon S."/>
            <person name="Zaballos A."/>
            <person name="Jimenez P."/>
            <person name="Dekumyoy P."/>
            <person name="Varona S."/>
            <person name="Cuesta I."/>
            <person name="Sumanam S."/>
            <person name="Adisakwattana P."/>
            <person name="Gasser R.B."/>
            <person name="Hernandez-Gonzalez A."/>
            <person name="Young N.D."/>
            <person name="Perteguer M.J."/>
        </authorList>
    </citation>
    <scope>NUCLEOTIDE SEQUENCE [LARGE SCALE GENOMIC DNA]</scope>
    <source>
        <strain evidence="18">AL3</strain>
        <tissue evidence="18">Liver</tissue>
    </source>
</reference>
<keyword evidence="4 15" id="KW-1133">Transmembrane helix</keyword>
<dbReference type="InterPro" id="IPR036734">
    <property type="entry name" value="Neur_chan_lig-bd_sf"/>
</dbReference>
<keyword evidence="3 15" id="KW-0812">Transmembrane</keyword>
<dbReference type="Gene3D" id="1.20.58.390">
    <property type="entry name" value="Neurotransmitter-gated ion-channel transmembrane domain"/>
    <property type="match status" value="2"/>
</dbReference>
<dbReference type="Proteomes" id="UP001608902">
    <property type="component" value="Unassembled WGS sequence"/>
</dbReference>
<dbReference type="InterPro" id="IPR038050">
    <property type="entry name" value="Neuro_actylchol_rec"/>
</dbReference>
<evidence type="ECO:0000256" key="11">
    <source>
        <dbReference type="ARBA" id="ARBA00023257"/>
    </source>
</evidence>
<keyword evidence="5" id="KW-0770">Synapse</keyword>
<dbReference type="FunFam" id="2.70.170.10:FF:000044">
    <property type="entry name" value="AcetylCholine Receptor"/>
    <property type="match status" value="1"/>
</dbReference>
<dbReference type="GO" id="GO:0045211">
    <property type="term" value="C:postsynaptic membrane"/>
    <property type="evidence" value="ECO:0007669"/>
    <property type="project" value="UniProtKB-SubCell"/>
</dbReference>
<dbReference type="EMBL" id="JBGFUD010000148">
    <property type="protein sequence ID" value="MFH4973812.1"/>
    <property type="molecule type" value="Genomic_DNA"/>
</dbReference>
<organism evidence="18 19">
    <name type="scientific">Gnathostoma spinigerum</name>
    <dbReference type="NCBI Taxonomy" id="75299"/>
    <lineage>
        <taxon>Eukaryota</taxon>
        <taxon>Metazoa</taxon>
        <taxon>Ecdysozoa</taxon>
        <taxon>Nematoda</taxon>
        <taxon>Chromadorea</taxon>
        <taxon>Rhabditida</taxon>
        <taxon>Spirurina</taxon>
        <taxon>Gnathostomatomorpha</taxon>
        <taxon>Gnathostomatoidea</taxon>
        <taxon>Gnathostomatidae</taxon>
        <taxon>Gnathostoma</taxon>
    </lineage>
</organism>
<keyword evidence="19" id="KW-1185">Reference proteome</keyword>
<keyword evidence="11" id="KW-0628">Postsynaptic cell membrane</keyword>
<feature type="domain" description="Neurotransmitter-gated ion-channel ligand-binding" evidence="16">
    <location>
        <begin position="29"/>
        <end position="256"/>
    </location>
</feature>
<keyword evidence="2" id="KW-1003">Cell membrane</keyword>
<dbReference type="PRINTS" id="PR00252">
    <property type="entry name" value="NRIONCHANNEL"/>
</dbReference>
<dbReference type="GO" id="GO:0007268">
    <property type="term" value="P:chemical synaptic transmission"/>
    <property type="evidence" value="ECO:0007669"/>
    <property type="project" value="UniProtKB-ARBA"/>
</dbReference>
<evidence type="ECO:0000256" key="5">
    <source>
        <dbReference type="ARBA" id="ARBA00023018"/>
    </source>
</evidence>
<evidence type="ECO:0000259" key="16">
    <source>
        <dbReference type="Pfam" id="PF02931"/>
    </source>
</evidence>
<evidence type="ECO:0000313" key="18">
    <source>
        <dbReference type="EMBL" id="MFH4973812.1"/>
    </source>
</evidence>
<dbReference type="InterPro" id="IPR006029">
    <property type="entry name" value="Neurotrans-gated_channel_TM"/>
</dbReference>
<feature type="transmembrane region" description="Helical" evidence="15">
    <location>
        <begin position="489"/>
        <end position="507"/>
    </location>
</feature>
<keyword evidence="12" id="KW-1071">Ligand-gated ion channel</keyword>
<keyword evidence="9" id="KW-0675">Receptor</keyword>
<evidence type="ECO:0000256" key="14">
    <source>
        <dbReference type="ARBA" id="ARBA00034104"/>
    </source>
</evidence>
<dbReference type="Pfam" id="PF02932">
    <property type="entry name" value="Neur_chan_memb"/>
    <property type="match status" value="1"/>
</dbReference>
<keyword evidence="6 15" id="KW-0406">Ion transport</keyword>